<feature type="transmembrane region" description="Helical" evidence="1">
    <location>
        <begin position="387"/>
        <end position="407"/>
    </location>
</feature>
<protein>
    <submittedName>
        <fullName evidence="2">Efflux RND transporter permease subunit</fullName>
    </submittedName>
</protein>
<feature type="transmembrane region" description="Helical" evidence="1">
    <location>
        <begin position="12"/>
        <end position="29"/>
    </location>
</feature>
<feature type="transmembrane region" description="Helical" evidence="1">
    <location>
        <begin position="980"/>
        <end position="1007"/>
    </location>
</feature>
<evidence type="ECO:0000313" key="3">
    <source>
        <dbReference type="Proteomes" id="UP000714420"/>
    </source>
</evidence>
<feature type="transmembrane region" description="Helical" evidence="1">
    <location>
        <begin position="440"/>
        <end position="462"/>
    </location>
</feature>
<accession>A0ABX2ALF8</accession>
<dbReference type="Pfam" id="PF00873">
    <property type="entry name" value="ACR_tran"/>
    <property type="match status" value="1"/>
</dbReference>
<reference evidence="2 3" key="1">
    <citation type="submission" date="2020-05" db="EMBL/GenBank/DDBJ databases">
        <title>Distinct polysaccharide utilization as determinants for interspecies competition between intestinal Prevotella spp.</title>
        <authorList>
            <person name="Galvez E.J.C."/>
            <person name="Iljazovic A."/>
            <person name="Strowig T."/>
        </authorList>
    </citation>
    <scope>NUCLEOTIDE SEQUENCE [LARGE SCALE GENOMIC DNA]</scope>
    <source>
        <strain evidence="2 3">PMUR</strain>
    </source>
</reference>
<evidence type="ECO:0000256" key="1">
    <source>
        <dbReference type="SAM" id="Phobius"/>
    </source>
</evidence>
<dbReference type="Gene3D" id="3.30.2090.10">
    <property type="entry name" value="Multidrug efflux transporter AcrB TolC docking domain, DN and DC subdomains"/>
    <property type="match status" value="2"/>
</dbReference>
<dbReference type="Gene3D" id="3.30.70.1430">
    <property type="entry name" value="Multidrug efflux transporter AcrB pore domain"/>
    <property type="match status" value="2"/>
</dbReference>
<dbReference type="SUPFAM" id="SSF82693">
    <property type="entry name" value="Multidrug efflux transporter AcrB pore domain, PN1, PN2, PC1 and PC2 subdomains"/>
    <property type="match status" value="2"/>
</dbReference>
<keyword evidence="1" id="KW-1133">Transmembrane helix</keyword>
<feature type="transmembrane region" description="Helical" evidence="1">
    <location>
        <begin position="337"/>
        <end position="354"/>
    </location>
</feature>
<feature type="transmembrane region" description="Helical" evidence="1">
    <location>
        <begin position="851"/>
        <end position="870"/>
    </location>
</feature>
<sequence length="1028" mass="114130">MAIRYIIKRPVAVGMIVVAIAVLGMLAVTKIPVSLLPDVDVPGITVQISCRGASAKQIDRDAMRLLRSRLSQVTGLKDIQTEARMDAGMIKLAFVPGSNIDLILIEVNEKIDMAMGALPKDFERPKVMKSSVLDIPAFFLEITLKDGATDMRRFMELSDFAANVVRKRIEQLPQVAMVDISGTVGREIVIIPDYDKMHSMGITTDNIEKVLSDNNITVGALSVIDGRYRYNIHFDSQLLVRDDIAGICITHEGRLMKLSDICRIEQKDGVRNGWVRHNGNNAITMAVIKHSDARMSELKEAVDATVDDLKKNYPDTEFSITRDQTRLLSYSFSNLESNLLVACILTCIVLFVFLRNGRLSLIVALTIPLSLIITLLMFYVMGVSLNVISISGLILGVGMIVDNAIIVTDNIIQKLQRGNGLEDAVCHGAGEVFTPMLCSVLTTCSVFVPLIFISGIAGELFFDMSVGISVSLFASLAVAVIVVPVTFYGLFRVRHRRWRMSCVESNLMDRIMWMWYEKAFFFVMRHTRLFLVFFALSIPGSVLFYMLIDKQRMPELSYTDTQVVVIWNEGISEQESDKRISELMAAVKEYSETSSTMTGTQSFVLSHTRNITGAEALGYMYCGSVDKLAAAKRRIVSYCDSAFGRATVAFEPVGNPFDMILNTSEHDLELRMRSDDGGRPEVSCAVAFTDSLQQRFPGIHIPKPELDNNILCRADVVRMAFYGVSYRSLFSHLQELTGVNRRMEISYGEKSMPVIIGVGKADRSRIMQSVVRSAKGVDVPVSYLVTDSVVKDYKRLYASSSGEYYPVCMNGSHADIERVMKYTDSLQHAGIALRADYGGGYFTGRELIGELSVVLAVALALLFFILAAQFESLVQPLIILSEMVVNCFFVLALLWCFGISLNLMSMIGIVVMSGIVINDSILKIDTVNRHVGEGMGVLRAVVAAGKERLRPIVMTSATTVFGVMPFLSRGDMGSDLQYPLSFTIIIGMIVGTMVSLFFVPMLYYVIYGRHGIKSESRGDMESWQYETK</sequence>
<dbReference type="PANTHER" id="PTHR32063:SF0">
    <property type="entry name" value="SWARMING MOTILITY PROTEIN SWRC"/>
    <property type="match status" value="1"/>
</dbReference>
<comment type="caution">
    <text evidence="2">The sequence shown here is derived from an EMBL/GenBank/DDBJ whole genome shotgun (WGS) entry which is preliminary data.</text>
</comment>
<feature type="transmembrane region" description="Helical" evidence="1">
    <location>
        <begin position="949"/>
        <end position="968"/>
    </location>
</feature>
<dbReference type="Gene3D" id="3.30.70.1320">
    <property type="entry name" value="Multidrug efflux transporter AcrB pore domain like"/>
    <property type="match status" value="1"/>
</dbReference>
<dbReference type="InterPro" id="IPR001036">
    <property type="entry name" value="Acrflvin-R"/>
</dbReference>
<dbReference type="Proteomes" id="UP000714420">
    <property type="component" value="Unassembled WGS sequence"/>
</dbReference>
<dbReference type="EMBL" id="JABKKF010000003">
    <property type="protein sequence ID" value="NPD91620.1"/>
    <property type="molecule type" value="Genomic_DNA"/>
</dbReference>
<dbReference type="SUPFAM" id="SSF82714">
    <property type="entry name" value="Multidrug efflux transporter AcrB TolC docking domain, DN and DC subdomains"/>
    <property type="match status" value="1"/>
</dbReference>
<dbReference type="RefSeq" id="WP_172274536.1">
    <property type="nucleotide sequence ID" value="NZ_CASGMU010000018.1"/>
</dbReference>
<keyword evidence="1" id="KW-0472">Membrane</keyword>
<dbReference type="PANTHER" id="PTHR32063">
    <property type="match status" value="1"/>
</dbReference>
<evidence type="ECO:0000313" key="2">
    <source>
        <dbReference type="EMBL" id="NPD91620.1"/>
    </source>
</evidence>
<organism evidence="2 3">
    <name type="scientific">Xylanibacter muris</name>
    <dbReference type="NCBI Taxonomy" id="2736290"/>
    <lineage>
        <taxon>Bacteria</taxon>
        <taxon>Pseudomonadati</taxon>
        <taxon>Bacteroidota</taxon>
        <taxon>Bacteroidia</taxon>
        <taxon>Bacteroidales</taxon>
        <taxon>Prevotellaceae</taxon>
        <taxon>Xylanibacter</taxon>
    </lineage>
</organism>
<dbReference type="Gene3D" id="3.30.70.1440">
    <property type="entry name" value="Multidrug efflux transporter AcrB pore domain"/>
    <property type="match status" value="1"/>
</dbReference>
<dbReference type="PRINTS" id="PR00702">
    <property type="entry name" value="ACRIFLAVINRP"/>
</dbReference>
<keyword evidence="1" id="KW-0812">Transmembrane</keyword>
<feature type="transmembrane region" description="Helical" evidence="1">
    <location>
        <begin position="529"/>
        <end position="548"/>
    </location>
</feature>
<dbReference type="InterPro" id="IPR027463">
    <property type="entry name" value="AcrB_DN_DC_subdom"/>
</dbReference>
<feature type="transmembrane region" description="Helical" evidence="1">
    <location>
        <begin position="877"/>
        <end position="897"/>
    </location>
</feature>
<gene>
    <name evidence="2" type="ORF">HPS56_04505</name>
</gene>
<feature type="transmembrane region" description="Helical" evidence="1">
    <location>
        <begin position="361"/>
        <end position="381"/>
    </location>
</feature>
<feature type="transmembrane region" description="Helical" evidence="1">
    <location>
        <begin position="903"/>
        <end position="922"/>
    </location>
</feature>
<name>A0ABX2ALF8_9BACT</name>
<dbReference type="SUPFAM" id="SSF82866">
    <property type="entry name" value="Multidrug efflux transporter AcrB transmembrane domain"/>
    <property type="match status" value="2"/>
</dbReference>
<dbReference type="Gene3D" id="1.20.1640.10">
    <property type="entry name" value="Multidrug efflux transporter AcrB transmembrane domain"/>
    <property type="match status" value="2"/>
</dbReference>
<feature type="transmembrane region" description="Helical" evidence="1">
    <location>
        <begin position="468"/>
        <end position="491"/>
    </location>
</feature>
<keyword evidence="3" id="KW-1185">Reference proteome</keyword>
<proteinExistence type="predicted"/>